<feature type="transmembrane region" description="Helical" evidence="9">
    <location>
        <begin position="170"/>
        <end position="196"/>
    </location>
</feature>
<keyword evidence="7 9" id="KW-0472">Membrane</keyword>
<dbReference type="PANTHER" id="PTHR11795:SF442">
    <property type="entry name" value="ABC TRANSPORTER ATP-BINDING PROTEIN"/>
    <property type="match status" value="1"/>
</dbReference>
<feature type="transmembrane region" description="Helical" evidence="9">
    <location>
        <begin position="47"/>
        <end position="75"/>
    </location>
</feature>
<dbReference type="InterPro" id="IPR001851">
    <property type="entry name" value="ABC_transp_permease"/>
</dbReference>
<evidence type="ECO:0000256" key="9">
    <source>
        <dbReference type="SAM" id="Phobius"/>
    </source>
</evidence>
<evidence type="ECO:0000256" key="7">
    <source>
        <dbReference type="ARBA" id="ARBA00023136"/>
    </source>
</evidence>
<dbReference type="PANTHER" id="PTHR11795">
    <property type="entry name" value="BRANCHED-CHAIN AMINO ACID TRANSPORT SYSTEM PERMEASE PROTEIN LIVH"/>
    <property type="match status" value="1"/>
</dbReference>
<dbReference type="CDD" id="cd06582">
    <property type="entry name" value="TM_PBP1_LivH_like"/>
    <property type="match status" value="1"/>
</dbReference>
<evidence type="ECO:0000256" key="6">
    <source>
        <dbReference type="ARBA" id="ARBA00022989"/>
    </source>
</evidence>
<feature type="transmembrane region" description="Helical" evidence="9">
    <location>
        <begin position="282"/>
        <end position="301"/>
    </location>
</feature>
<keyword evidence="3" id="KW-1003">Cell membrane</keyword>
<feature type="transmembrane region" description="Helical" evidence="9">
    <location>
        <begin position="255"/>
        <end position="275"/>
    </location>
</feature>
<keyword evidence="5" id="KW-0029">Amino-acid transport</keyword>
<evidence type="ECO:0000256" key="5">
    <source>
        <dbReference type="ARBA" id="ARBA00022970"/>
    </source>
</evidence>
<feature type="transmembrane region" description="Helical" evidence="9">
    <location>
        <begin position="217"/>
        <end position="243"/>
    </location>
</feature>
<feature type="transmembrane region" description="Helical" evidence="9">
    <location>
        <begin position="16"/>
        <end position="35"/>
    </location>
</feature>
<comment type="caution">
    <text evidence="10">The sequence shown here is derived from an EMBL/GenBank/DDBJ whole genome shotgun (WGS) entry which is preliminary data.</text>
</comment>
<proteinExistence type="inferred from homology"/>
<dbReference type="Pfam" id="PF02653">
    <property type="entry name" value="BPD_transp_2"/>
    <property type="match status" value="1"/>
</dbReference>
<dbReference type="GO" id="GO:0006865">
    <property type="term" value="P:amino acid transport"/>
    <property type="evidence" value="ECO:0007669"/>
    <property type="project" value="UniProtKB-KW"/>
</dbReference>
<evidence type="ECO:0000313" key="10">
    <source>
        <dbReference type="EMBL" id="MFC6763780.1"/>
    </source>
</evidence>
<name>A0ABD5SL70_9EURY</name>
<dbReference type="EMBL" id="JBHSWV010000022">
    <property type="protein sequence ID" value="MFC6763780.1"/>
    <property type="molecule type" value="Genomic_DNA"/>
</dbReference>
<feature type="transmembrane region" description="Helical" evidence="9">
    <location>
        <begin position="95"/>
        <end position="117"/>
    </location>
</feature>
<evidence type="ECO:0000313" key="11">
    <source>
        <dbReference type="Proteomes" id="UP001596383"/>
    </source>
</evidence>
<keyword evidence="2" id="KW-0813">Transport</keyword>
<evidence type="ECO:0000256" key="4">
    <source>
        <dbReference type="ARBA" id="ARBA00022692"/>
    </source>
</evidence>
<evidence type="ECO:0000256" key="1">
    <source>
        <dbReference type="ARBA" id="ARBA00004651"/>
    </source>
</evidence>
<keyword evidence="11" id="KW-1185">Reference proteome</keyword>
<accession>A0ABD5SL70</accession>
<dbReference type="Proteomes" id="UP001596383">
    <property type="component" value="Unassembled WGS sequence"/>
</dbReference>
<evidence type="ECO:0000256" key="8">
    <source>
        <dbReference type="ARBA" id="ARBA00037998"/>
    </source>
</evidence>
<keyword evidence="6 9" id="KW-1133">Transmembrane helix</keyword>
<comment type="subcellular location">
    <subcellularLocation>
        <location evidence="1">Cell membrane</location>
        <topology evidence="1">Multi-pass membrane protein</topology>
    </subcellularLocation>
</comment>
<feature type="transmembrane region" description="Helical" evidence="9">
    <location>
        <begin position="307"/>
        <end position="327"/>
    </location>
</feature>
<evidence type="ECO:0000256" key="3">
    <source>
        <dbReference type="ARBA" id="ARBA00022475"/>
    </source>
</evidence>
<sequence length="340" mass="35538">MATATLERFTLGSRSTAARALLVLTIALLLVTLAVRPRLFVQNLIGGIAYGMVLALIALGLALILGLLGVVNFAHGGLFMLGAYGAYEVVALQALPFWAALVIVPVAVGLLGVAMEVSVLRRLYGENPIIGLLATFGIFVMIEEAARARWGGTPLTFGVPPVLRGSVPIGFGQIATLRLVTVLIASLIIVGTYLLMYRTDFGLTIRAGLQDREMAEFIGIDIPTRFTIVFFLGAAMAGLAGVLRGAEVGMDLTIGFEYVLLAFVIVIVGGVGSIFGSVVSGLLIGIGVFVGPTVVRALGTVTGIEALNVSGIGSVVPYIIMLVVLLVRPRGLFGEEGLLE</sequence>
<dbReference type="AlphaFoldDB" id="A0ABD5SL70"/>
<reference evidence="10 11" key="1">
    <citation type="journal article" date="2019" name="Int. J. Syst. Evol. Microbiol.">
        <title>The Global Catalogue of Microorganisms (GCM) 10K type strain sequencing project: providing services to taxonomists for standard genome sequencing and annotation.</title>
        <authorList>
            <consortium name="The Broad Institute Genomics Platform"/>
            <consortium name="The Broad Institute Genome Sequencing Center for Infectious Disease"/>
            <person name="Wu L."/>
            <person name="Ma J."/>
        </authorList>
    </citation>
    <scope>NUCLEOTIDE SEQUENCE [LARGE SCALE GENOMIC DNA]</scope>
    <source>
        <strain evidence="10 11">LMG 29247</strain>
    </source>
</reference>
<dbReference type="InterPro" id="IPR052157">
    <property type="entry name" value="BCAA_transport_permease"/>
</dbReference>
<gene>
    <name evidence="10" type="ORF">ACFQE6_01460</name>
</gene>
<comment type="similarity">
    <text evidence="8">Belongs to the binding-protein-dependent transport system permease family. LivHM subfamily.</text>
</comment>
<protein>
    <submittedName>
        <fullName evidence="10">Branched-chain amino acid ABC transporter permease</fullName>
    </submittedName>
</protein>
<feature type="transmembrane region" description="Helical" evidence="9">
    <location>
        <begin position="129"/>
        <end position="150"/>
    </location>
</feature>
<keyword evidence="4 9" id="KW-0812">Transmembrane</keyword>
<dbReference type="GO" id="GO:0005886">
    <property type="term" value="C:plasma membrane"/>
    <property type="evidence" value="ECO:0007669"/>
    <property type="project" value="UniProtKB-SubCell"/>
</dbReference>
<dbReference type="RefSeq" id="WP_273736880.1">
    <property type="nucleotide sequence ID" value="NZ_JAQIVI010000022.1"/>
</dbReference>
<organism evidence="10 11">
    <name type="scientific">Natrinema soli</name>
    <dbReference type="NCBI Taxonomy" id="1930624"/>
    <lineage>
        <taxon>Archaea</taxon>
        <taxon>Methanobacteriati</taxon>
        <taxon>Methanobacteriota</taxon>
        <taxon>Stenosarchaea group</taxon>
        <taxon>Halobacteria</taxon>
        <taxon>Halobacteriales</taxon>
        <taxon>Natrialbaceae</taxon>
        <taxon>Natrinema</taxon>
    </lineage>
</organism>
<evidence type="ECO:0000256" key="2">
    <source>
        <dbReference type="ARBA" id="ARBA00022448"/>
    </source>
</evidence>